<evidence type="ECO:0000256" key="2">
    <source>
        <dbReference type="ARBA" id="ARBA00011881"/>
    </source>
</evidence>
<dbReference type="GO" id="GO:0016620">
    <property type="term" value="F:oxidoreductase activity, acting on the aldehyde or oxo group of donors, NAD or NADP as acceptor"/>
    <property type="evidence" value="ECO:0007669"/>
    <property type="project" value="InterPro"/>
</dbReference>
<dbReference type="RefSeq" id="WP_008415598.1">
    <property type="nucleotide sequence ID" value="NC_014299.1"/>
</dbReference>
<dbReference type="InterPro" id="IPR016163">
    <property type="entry name" value="Ald_DH_C"/>
</dbReference>
<comment type="similarity">
    <text evidence="1 5">Belongs to the aldehyde dehydrogenase family.</text>
</comment>
<dbReference type="PANTHER" id="PTHR11699">
    <property type="entry name" value="ALDEHYDE DEHYDROGENASE-RELATED"/>
    <property type="match status" value="1"/>
</dbReference>
<dbReference type="SUPFAM" id="SSF53720">
    <property type="entry name" value="ALDH-like"/>
    <property type="match status" value="1"/>
</dbReference>
<geneLocation type="plasmid" evidence="7 9">
    <name>2</name>
</geneLocation>
<protein>
    <submittedName>
        <fullName evidence="7">Aldehyde dehydrogenase (Acceptor)</fullName>
    </submittedName>
</protein>
<evidence type="ECO:0000313" key="10">
    <source>
        <dbReference type="Proteomes" id="UP000011645"/>
    </source>
</evidence>
<evidence type="ECO:0000313" key="8">
    <source>
        <dbReference type="EMBL" id="ELY38709.1"/>
    </source>
</evidence>
<feature type="active site" evidence="4">
    <location>
        <position position="255"/>
    </location>
</feature>
<dbReference type="AlphaFoldDB" id="D8JCW0"/>
<sequence length="487" mass="52419">MTGHSTTSIQQFELFIDSKSFPAESGETIPIVDSATEETFATIAAGGASDIDRAATVASESTTAWLEMSPPERGRVLNRAAMLIRKNKESLAELLTRENGKPISQARTEIEVGARYFEYYAGATDKIQGETIPLGREYVDFTIREPLGVTGHIVPWNFPVSLFARSVAPSLAAGNAVVVKPAEQTPLTSVELGKLLDEAGIPDGTINVVPGYGAEAGAALTNHSDITAIAFTGSVPTGKKVAATAARQMKHVHIEAGGKNPNVVFPDADLEAAIEGTLISIFTRNAGQVCSAGDRLLVHKEVHEEFLKELVERVEALTVGPGLEDPDIGALVSEEQYKKVRKYIKIGRRELGEPLVNGVPKNTDKMAGYFVGPTIFDDANNDLRIAREEIFGPVLTVIPFETETEALEIANDSDYGLSAGIFTNDLERAHRFARDVIAGQVYINEWFAGGVETPFGGHRESGFGREKGLEALDQFTTTKNVCLSIGE</sequence>
<dbReference type="PROSITE" id="PS00687">
    <property type="entry name" value="ALDEHYDE_DEHYDR_GLU"/>
    <property type="match status" value="1"/>
</dbReference>
<evidence type="ECO:0000259" key="6">
    <source>
        <dbReference type="Pfam" id="PF00171"/>
    </source>
</evidence>
<dbReference type="InterPro" id="IPR016162">
    <property type="entry name" value="Ald_DH_N"/>
</dbReference>
<dbReference type="Pfam" id="PF00171">
    <property type="entry name" value="Aldedh"/>
    <property type="match status" value="1"/>
</dbReference>
<evidence type="ECO:0000256" key="1">
    <source>
        <dbReference type="ARBA" id="ARBA00009986"/>
    </source>
</evidence>
<dbReference type="GeneID" id="9421302"/>
<dbReference type="OrthoDB" id="6342at2157"/>
<dbReference type="InterPro" id="IPR015590">
    <property type="entry name" value="Aldehyde_DH_dom"/>
</dbReference>
<feature type="domain" description="Aldehyde dehydrogenase" evidence="6">
    <location>
        <begin position="24"/>
        <end position="481"/>
    </location>
</feature>
<reference evidence="8 10" key="2">
    <citation type="journal article" date="2014" name="PLoS Genet.">
        <title>Phylogenetically driven sequencing of extremely halophilic archaea reveals strategies for static and dynamic osmo-response.</title>
        <authorList>
            <person name="Becker E.A."/>
            <person name="Seitzer P.M."/>
            <person name="Tritt A."/>
            <person name="Larsen D."/>
            <person name="Krusor M."/>
            <person name="Yao A.I."/>
            <person name="Wu D."/>
            <person name="Madern D."/>
            <person name="Eisen J.A."/>
            <person name="Darling A.E."/>
            <person name="Facciotti M.T."/>
        </authorList>
    </citation>
    <scope>NUCLEOTIDE SEQUENCE [LARGE SCALE GENOMIC DNA]</scope>
    <source>
        <strain evidence="8">B3</strain>
        <strain evidence="10">DSM 18796 / CECT 7217 / JCM 14584 / KCTC 4019 / B3</strain>
    </source>
</reference>
<proteinExistence type="inferred from homology"/>
<dbReference type="Proteomes" id="UP000000390">
    <property type="component" value="Plasmid 2"/>
</dbReference>
<dbReference type="EMBL" id="CP002064">
    <property type="protein sequence ID" value="ADJ16855.1"/>
    <property type="molecule type" value="Genomic_DNA"/>
</dbReference>
<dbReference type="FunFam" id="3.40.309.10:FF:000012">
    <property type="entry name" value="Betaine aldehyde dehydrogenase"/>
    <property type="match status" value="1"/>
</dbReference>
<evidence type="ECO:0000256" key="3">
    <source>
        <dbReference type="ARBA" id="ARBA00023002"/>
    </source>
</evidence>
<dbReference type="FunFam" id="3.40.605.10:FF:000007">
    <property type="entry name" value="NAD/NADP-dependent betaine aldehyde dehydrogenase"/>
    <property type="match status" value="1"/>
</dbReference>
<dbReference type="eggNOG" id="arCOG01252">
    <property type="taxonomic scope" value="Archaea"/>
</dbReference>
<dbReference type="Gene3D" id="3.40.605.10">
    <property type="entry name" value="Aldehyde Dehydrogenase, Chain A, domain 1"/>
    <property type="match status" value="1"/>
</dbReference>
<dbReference type="Proteomes" id="UP000011645">
    <property type="component" value="Unassembled WGS sequence"/>
</dbReference>
<keyword evidence="3 5" id="KW-0560">Oxidoreductase</keyword>
<name>D8JCW0_HALJB</name>
<evidence type="ECO:0000313" key="7">
    <source>
        <dbReference type="EMBL" id="ADJ16855.1"/>
    </source>
</evidence>
<dbReference type="PATRIC" id="fig|795797.18.peg.3429"/>
<organism evidence="7 9">
    <name type="scientific">Halalkalicoccus jeotgali (strain DSM 18796 / CECT 7217 / JCM 14584 / KCTC 4019 / B3)</name>
    <dbReference type="NCBI Taxonomy" id="795797"/>
    <lineage>
        <taxon>Archaea</taxon>
        <taxon>Methanobacteriati</taxon>
        <taxon>Methanobacteriota</taxon>
        <taxon>Stenosarchaea group</taxon>
        <taxon>Halobacteria</taxon>
        <taxon>Halobacteriales</taxon>
        <taxon>Halococcaceae</taxon>
        <taxon>Halalkalicoccus</taxon>
    </lineage>
</organism>
<dbReference type="KEGG" id="hje:HacjB3_17563"/>
<reference evidence="7 9" key="1">
    <citation type="journal article" date="2010" name="J. Bacteriol.">
        <title>Complete genome sequence of Halalkalicoccus jeotgali B3(T), an extremely halophilic archaeon.</title>
        <authorList>
            <person name="Roh S.W."/>
            <person name="Nam Y.D."/>
            <person name="Nam S.H."/>
            <person name="Choi S.H."/>
            <person name="Park H.S."/>
            <person name="Bae J.W."/>
        </authorList>
    </citation>
    <scope>NUCLEOTIDE SEQUENCE [LARGE SCALE GENOMIC DNA]</scope>
    <source>
        <strain evidence="7">B3</strain>
        <strain evidence="9">DSM 18796 / CECT 7217 / JCM 14584 / KCTC 4019 / B3</strain>
        <plasmid evidence="9">2</plasmid>
    </source>
</reference>
<evidence type="ECO:0000256" key="5">
    <source>
        <dbReference type="RuleBase" id="RU003345"/>
    </source>
</evidence>
<dbReference type="HOGENOM" id="CLU_005391_0_1_2"/>
<evidence type="ECO:0000313" key="9">
    <source>
        <dbReference type="Proteomes" id="UP000000390"/>
    </source>
</evidence>
<dbReference type="InterPro" id="IPR016161">
    <property type="entry name" value="Ald_DH/histidinol_DH"/>
</dbReference>
<comment type="subunit">
    <text evidence="2">Homotetramer.</text>
</comment>
<dbReference type="InterPro" id="IPR029510">
    <property type="entry name" value="Ald_DH_CS_GLU"/>
</dbReference>
<dbReference type="EMBL" id="AOHV01000020">
    <property type="protein sequence ID" value="ELY38709.1"/>
    <property type="molecule type" value="Genomic_DNA"/>
</dbReference>
<keyword evidence="7" id="KW-0614">Plasmid</keyword>
<keyword evidence="10" id="KW-1185">Reference proteome</keyword>
<dbReference type="Gene3D" id="3.40.309.10">
    <property type="entry name" value="Aldehyde Dehydrogenase, Chain A, domain 2"/>
    <property type="match status" value="1"/>
</dbReference>
<evidence type="ECO:0000256" key="4">
    <source>
        <dbReference type="PROSITE-ProRule" id="PRU10007"/>
    </source>
</evidence>
<gene>
    <name evidence="7" type="ordered locus">HacjB3_17563</name>
    <name evidence="8" type="ORF">C497_07204</name>
</gene>
<accession>D8JCW0</accession>